<protein>
    <submittedName>
        <fullName evidence="2">Uncharacterized protein</fullName>
    </submittedName>
</protein>
<reference evidence="2" key="1">
    <citation type="submission" date="2014-11" db="EMBL/GenBank/DDBJ databases">
        <authorList>
            <person name="Amaro Gonzalez C."/>
        </authorList>
    </citation>
    <scope>NUCLEOTIDE SEQUENCE</scope>
</reference>
<feature type="region of interest" description="Disordered" evidence="1">
    <location>
        <begin position="1"/>
        <end position="27"/>
    </location>
</feature>
<evidence type="ECO:0000313" key="2">
    <source>
        <dbReference type="EMBL" id="JAH88411.1"/>
    </source>
</evidence>
<sequence>MAGPKPTPPQSAEEPSPKRIKLQEADG</sequence>
<proteinExistence type="predicted"/>
<dbReference type="EMBL" id="GBXM01020166">
    <property type="protein sequence ID" value="JAH88411.1"/>
    <property type="molecule type" value="Transcribed_RNA"/>
</dbReference>
<feature type="compositionally biased region" description="Basic and acidic residues" evidence="1">
    <location>
        <begin position="15"/>
        <end position="27"/>
    </location>
</feature>
<organism evidence="2">
    <name type="scientific">Anguilla anguilla</name>
    <name type="common">European freshwater eel</name>
    <name type="synonym">Muraena anguilla</name>
    <dbReference type="NCBI Taxonomy" id="7936"/>
    <lineage>
        <taxon>Eukaryota</taxon>
        <taxon>Metazoa</taxon>
        <taxon>Chordata</taxon>
        <taxon>Craniata</taxon>
        <taxon>Vertebrata</taxon>
        <taxon>Euteleostomi</taxon>
        <taxon>Actinopterygii</taxon>
        <taxon>Neopterygii</taxon>
        <taxon>Teleostei</taxon>
        <taxon>Anguilliformes</taxon>
        <taxon>Anguillidae</taxon>
        <taxon>Anguilla</taxon>
    </lineage>
</organism>
<dbReference type="AlphaFoldDB" id="A0A0E9WDP0"/>
<reference evidence="2" key="2">
    <citation type="journal article" date="2015" name="Fish Shellfish Immunol.">
        <title>Early steps in the European eel (Anguilla anguilla)-Vibrio vulnificus interaction in the gills: Role of the RtxA13 toxin.</title>
        <authorList>
            <person name="Callol A."/>
            <person name="Pajuelo D."/>
            <person name="Ebbesson L."/>
            <person name="Teles M."/>
            <person name="MacKenzie S."/>
            <person name="Amaro C."/>
        </authorList>
    </citation>
    <scope>NUCLEOTIDE SEQUENCE</scope>
</reference>
<evidence type="ECO:0000256" key="1">
    <source>
        <dbReference type="SAM" id="MobiDB-lite"/>
    </source>
</evidence>
<name>A0A0E9WDP0_ANGAN</name>
<accession>A0A0E9WDP0</accession>